<feature type="domain" description="Chorein N-terminal" evidence="3">
    <location>
        <begin position="1"/>
        <end position="254"/>
    </location>
</feature>
<evidence type="ECO:0000313" key="5">
    <source>
        <dbReference type="Proteomes" id="UP001163046"/>
    </source>
</evidence>
<proteinExistence type="predicted"/>
<dbReference type="InterPro" id="IPR026854">
    <property type="entry name" value="VPS13_N"/>
</dbReference>
<dbReference type="OrthoDB" id="445152at2759"/>
<feature type="region of interest" description="Disordered" evidence="2">
    <location>
        <begin position="97"/>
        <end position="130"/>
    </location>
</feature>
<evidence type="ECO:0000259" key="3">
    <source>
        <dbReference type="Pfam" id="PF12624"/>
    </source>
</evidence>
<reference evidence="4" key="1">
    <citation type="submission" date="2023-01" db="EMBL/GenBank/DDBJ databases">
        <title>Genome assembly of the deep-sea coral Lophelia pertusa.</title>
        <authorList>
            <person name="Herrera S."/>
            <person name="Cordes E."/>
        </authorList>
    </citation>
    <scope>NUCLEOTIDE SEQUENCE</scope>
    <source>
        <strain evidence="4">USNM1676648</strain>
        <tissue evidence="4">Polyp</tissue>
    </source>
</reference>
<name>A0A9W9YDM6_9CNID</name>
<protein>
    <recommendedName>
        <fullName evidence="3">Chorein N-terminal domain-containing protein</fullName>
    </recommendedName>
</protein>
<evidence type="ECO:0000256" key="1">
    <source>
        <dbReference type="ARBA" id="ARBA00022448"/>
    </source>
</evidence>
<sequence>MLESYITPLLMSYVDKYIKNLKPSDLSLSLWGGDVVLYNLELRLDVLEKELKLPITFLSGKIHKLQIHIPWTKLGSEPVEITINTLECIVQLRYPDHSPGDQGSKVSESSSTTSETQNEEFEKALEGKEEVPPSGYVQSLVNRVINNVSICVNNVILKYLEDDIVLSLNIKSAETFSVNSNWEKAFVDVVAPDFLLQKLCNISDLTICLDKRNSSGKIELYQDPLLYKCGLSCRMLLKFDSLLRPIETKLNVYCESADISATDQQLPMFMRLVTLISSLYFGSLDLPGCNYKPHPAKRIVEQQAVSNSNLSLPLQAQEMASPTGNQPNPGDDEDWVNWMWSLVPNLADDQSTQLATPPPTPLLIFGLYVSQVTATIKLTGRVGVSSIMGWNIGDCVCGSFVGSPTKESIETDEREDMFITIISPKEDSSDSAGFLRGSLFDNNDISSLEIPELTFNTDEFLKVHNEALALRRYGAFFSRLLVHNGN</sequence>
<dbReference type="AlphaFoldDB" id="A0A9W9YDM6"/>
<dbReference type="PANTHER" id="PTHR12517:SF0">
    <property type="entry name" value="INTERMEMBRANE LIPID TRANSFER PROTEIN VPS13B"/>
    <property type="match status" value="1"/>
</dbReference>
<dbReference type="Proteomes" id="UP001163046">
    <property type="component" value="Unassembled WGS sequence"/>
</dbReference>
<accession>A0A9W9YDM6</accession>
<feature type="compositionally biased region" description="Basic and acidic residues" evidence="2">
    <location>
        <begin position="120"/>
        <end position="130"/>
    </location>
</feature>
<keyword evidence="5" id="KW-1185">Reference proteome</keyword>
<comment type="caution">
    <text evidence="4">The sequence shown here is derived from an EMBL/GenBank/DDBJ whole genome shotgun (WGS) entry which is preliminary data.</text>
</comment>
<dbReference type="EMBL" id="MU827784">
    <property type="protein sequence ID" value="KAJ7334539.1"/>
    <property type="molecule type" value="Genomic_DNA"/>
</dbReference>
<dbReference type="InterPro" id="IPR039782">
    <property type="entry name" value="VPS13B"/>
</dbReference>
<dbReference type="Pfam" id="PF12624">
    <property type="entry name" value="VPS13_N"/>
    <property type="match status" value="1"/>
</dbReference>
<evidence type="ECO:0000256" key="2">
    <source>
        <dbReference type="SAM" id="MobiDB-lite"/>
    </source>
</evidence>
<gene>
    <name evidence="4" type="ORF">OS493_014863</name>
</gene>
<dbReference type="PANTHER" id="PTHR12517">
    <property type="entry name" value="VACUOLAR PROTEIN SORTING-ASSOCIATED PROTEIN 13B"/>
    <property type="match status" value="1"/>
</dbReference>
<keyword evidence="1" id="KW-0813">Transport</keyword>
<evidence type="ECO:0000313" key="4">
    <source>
        <dbReference type="EMBL" id="KAJ7334539.1"/>
    </source>
</evidence>
<feature type="compositionally biased region" description="Low complexity" evidence="2">
    <location>
        <begin position="107"/>
        <end position="116"/>
    </location>
</feature>
<organism evidence="4 5">
    <name type="scientific">Desmophyllum pertusum</name>
    <dbReference type="NCBI Taxonomy" id="174260"/>
    <lineage>
        <taxon>Eukaryota</taxon>
        <taxon>Metazoa</taxon>
        <taxon>Cnidaria</taxon>
        <taxon>Anthozoa</taxon>
        <taxon>Hexacorallia</taxon>
        <taxon>Scleractinia</taxon>
        <taxon>Caryophylliina</taxon>
        <taxon>Caryophylliidae</taxon>
        <taxon>Desmophyllum</taxon>
    </lineage>
</organism>